<dbReference type="RefSeq" id="WP_328738266.1">
    <property type="nucleotide sequence ID" value="NZ_CP108036.1"/>
</dbReference>
<organism evidence="3 5">
    <name type="scientific">Streptomyces erythrochromogenes</name>
    <dbReference type="NCBI Taxonomy" id="285574"/>
    <lineage>
        <taxon>Bacteria</taxon>
        <taxon>Bacillati</taxon>
        <taxon>Actinomycetota</taxon>
        <taxon>Actinomycetes</taxon>
        <taxon>Kitasatosporales</taxon>
        <taxon>Streptomycetaceae</taxon>
        <taxon>Streptomyces</taxon>
    </lineage>
</organism>
<dbReference type="InterPro" id="IPR016032">
    <property type="entry name" value="Sig_transdc_resp-reg_C-effctor"/>
</dbReference>
<dbReference type="Gene3D" id="1.10.10.10">
    <property type="entry name" value="Winged helix-like DNA-binding domain superfamily/Winged helix DNA-binding domain"/>
    <property type="match status" value="1"/>
</dbReference>
<dbReference type="SMART" id="SM00421">
    <property type="entry name" value="HTH_LUXR"/>
    <property type="match status" value="1"/>
</dbReference>
<dbReference type="PANTHER" id="PTHR34293:SF1">
    <property type="entry name" value="HTH-TYPE TRANSCRIPTIONAL REGULATOR TRMBL2"/>
    <property type="match status" value="1"/>
</dbReference>
<reference evidence="3" key="1">
    <citation type="submission" date="2022-10" db="EMBL/GenBank/DDBJ databases">
        <title>The complete genomes of actinobacterial strains from the NBC collection.</title>
        <authorList>
            <person name="Joergensen T.S."/>
            <person name="Alvarez Arevalo M."/>
            <person name="Sterndorff E.B."/>
            <person name="Faurdal D."/>
            <person name="Vuksanovic O."/>
            <person name="Mourched A.-S."/>
            <person name="Charusanti P."/>
            <person name="Shaw S."/>
            <person name="Blin K."/>
            <person name="Weber T."/>
        </authorList>
    </citation>
    <scope>NUCLEOTIDE SEQUENCE</scope>
    <source>
        <strain evidence="3">NBC_00303</strain>
    </source>
</reference>
<feature type="compositionally biased region" description="Low complexity" evidence="1">
    <location>
        <begin position="97"/>
        <end position="126"/>
    </location>
</feature>
<evidence type="ECO:0000313" key="5">
    <source>
        <dbReference type="Proteomes" id="UP001432312"/>
    </source>
</evidence>
<accession>A0ABZ1Q3N0</accession>
<keyword evidence="5" id="KW-1185">Reference proteome</keyword>
<protein>
    <recommendedName>
        <fullName evidence="2">HTH luxR-type domain-containing protein</fullName>
    </recommendedName>
</protein>
<feature type="compositionally biased region" description="Pro residues" evidence="1">
    <location>
        <begin position="76"/>
        <end position="96"/>
    </location>
</feature>
<dbReference type="InterPro" id="IPR036388">
    <property type="entry name" value="WH-like_DNA-bd_sf"/>
</dbReference>
<proteinExistence type="predicted"/>
<evidence type="ECO:0000259" key="2">
    <source>
        <dbReference type="SMART" id="SM00421"/>
    </source>
</evidence>
<name>A0ABZ1Q3N0_9ACTN</name>
<evidence type="ECO:0000313" key="3">
    <source>
        <dbReference type="EMBL" id="WUN77125.1"/>
    </source>
</evidence>
<dbReference type="Proteomes" id="UP001432312">
    <property type="component" value="Chromosome"/>
</dbReference>
<dbReference type="InterPro" id="IPR051797">
    <property type="entry name" value="TrmB-like"/>
</dbReference>
<dbReference type="GeneID" id="95502108"/>
<evidence type="ECO:0000313" key="4">
    <source>
        <dbReference type="EMBL" id="WUN83910.1"/>
    </source>
</evidence>
<feature type="compositionally biased region" description="Low complexity" evidence="1">
    <location>
        <begin position="49"/>
        <end position="59"/>
    </location>
</feature>
<feature type="compositionally biased region" description="Pro residues" evidence="1">
    <location>
        <begin position="127"/>
        <end position="144"/>
    </location>
</feature>
<feature type="compositionally biased region" description="Pro residues" evidence="1">
    <location>
        <begin position="16"/>
        <end position="48"/>
    </location>
</feature>
<dbReference type="EMBL" id="CP108036">
    <property type="protein sequence ID" value="WUN83910.1"/>
    <property type="molecule type" value="Genomic_DNA"/>
</dbReference>
<feature type="region of interest" description="Disordered" evidence="1">
    <location>
        <begin position="1"/>
        <end position="149"/>
    </location>
</feature>
<feature type="domain" description="HTH luxR-type" evidence="2">
    <location>
        <begin position="404"/>
        <end position="463"/>
    </location>
</feature>
<dbReference type="EMBL" id="CP108036">
    <property type="protein sequence ID" value="WUN77125.1"/>
    <property type="molecule type" value="Genomic_DNA"/>
</dbReference>
<evidence type="ECO:0000256" key="1">
    <source>
        <dbReference type="SAM" id="MobiDB-lite"/>
    </source>
</evidence>
<dbReference type="SUPFAM" id="SSF46894">
    <property type="entry name" value="C-terminal effector domain of the bipartite response regulators"/>
    <property type="match status" value="1"/>
</dbReference>
<dbReference type="InterPro" id="IPR000792">
    <property type="entry name" value="Tscrpt_reg_LuxR_C"/>
</dbReference>
<dbReference type="PANTHER" id="PTHR34293">
    <property type="entry name" value="HTH-TYPE TRANSCRIPTIONAL REGULATOR TRMBL2"/>
    <property type="match status" value="1"/>
</dbReference>
<sequence>MDRTINTGASAEVPGALPPPPTPDPAAAPYSDPYPDPDPAPAAVPAPDPNAAAVADPHPDPAAVPYPDPATAAAPHPDPAPAPTAVPDPAPAPAAPPYSNAASAPDPAADPAYPDPAQAKAAAAYPDPAPAPAYPDPAPDPAPAPADTAELGPTAIRLYTRLLEGGPQPTTALAAALGLAEEHTERAAAELVRHRLLARDPDGTRARWRAVSPYTAAAELVGPEENRLRRRLETLERTRARLSSLIPLYEETYRRGADSGAVEVVESRDRVMLLIADTAARCTEEVLTVQPGGGRPPGYLERALPRDLEMLGRGVRLHTLYQHTARYSPGTQEYVQAVSAAGAEVRTLGELFGKMLVFDRATAFLPVWDNPDAAVVLREPSAVAFLCSVFANAWSLAEPFSASYTATTSAQLQDTIAGRLAGGAKDELIARRLGMSLRTCRRHIAELMDELGAESRFQAGYLLALRSASAAPPAEDPHRATTAP</sequence>
<gene>
    <name evidence="3" type="ORF">OHA91_00580</name>
    <name evidence="4" type="ORF">OHA91_38680</name>
</gene>